<dbReference type="GeneID" id="34590744"/>
<sequence>MEPDENNDFVDEGYASTSANTSYVTSIATEIREGIEEYGRRWASYGRHFYGLPIDDEEQNRNDLQHYKFFLLYEGRLHLAPIDPEPQNILDLGTGSGIWAIETADRYPTARVVGVDIAAVQSNWVPPNCHFEILDVETDWEFPRNMFDLIHAREFLFSIRDWPTLISQAYEHLKPGGYFELAITVPEVGCDDGSCPADSNYTEMGKLFFKIAQAMGIDGYACKLWKQQLLDCGFEDVQQTIFKIPTNRWPKDRRLKTIGALEVHNFFQYAQAGFERGAIALLGMDPAELQVMLARTRKEILDRNIHTYVQLNEPSYNVYGRKPGPPG</sequence>
<gene>
    <name evidence="1" type="ORF">AYO20_07332</name>
</gene>
<dbReference type="RefSeq" id="XP_022498333.1">
    <property type="nucleotide sequence ID" value="XM_022645618.1"/>
</dbReference>
<dbReference type="InterPro" id="IPR029063">
    <property type="entry name" value="SAM-dependent_MTases_sf"/>
</dbReference>
<evidence type="ECO:0000313" key="1">
    <source>
        <dbReference type="EMBL" id="OAL33321.1"/>
    </source>
</evidence>
<dbReference type="Proteomes" id="UP000185904">
    <property type="component" value="Unassembled WGS sequence"/>
</dbReference>
<name>A0A178CWN1_9EURO</name>
<keyword evidence="2" id="KW-1185">Reference proteome</keyword>
<comment type="caution">
    <text evidence="1">The sequence shown here is derived from an EMBL/GenBank/DDBJ whole genome shotgun (WGS) entry which is preliminary data.</text>
</comment>
<dbReference type="PANTHER" id="PTHR43591:SF31">
    <property type="entry name" value="LAEA-LIKE, PUTATIVE (AFU_ORTHOLOGUE AFUA_8G01930)-RELATED"/>
    <property type="match status" value="1"/>
</dbReference>
<dbReference type="Pfam" id="PF13489">
    <property type="entry name" value="Methyltransf_23"/>
    <property type="match status" value="1"/>
</dbReference>
<protein>
    <recommendedName>
        <fullName evidence="3">Methyltransferase domain-containing protein</fullName>
    </recommendedName>
</protein>
<dbReference type="SUPFAM" id="SSF53335">
    <property type="entry name" value="S-adenosyl-L-methionine-dependent methyltransferases"/>
    <property type="match status" value="1"/>
</dbReference>
<dbReference type="GO" id="GO:0008168">
    <property type="term" value="F:methyltransferase activity"/>
    <property type="evidence" value="ECO:0007669"/>
    <property type="project" value="TreeGrafter"/>
</dbReference>
<dbReference type="PANTHER" id="PTHR43591">
    <property type="entry name" value="METHYLTRANSFERASE"/>
    <property type="match status" value="1"/>
</dbReference>
<reference evidence="1 2" key="1">
    <citation type="submission" date="2016-03" db="EMBL/GenBank/DDBJ databases">
        <title>The draft genome sequence of Fonsecaea nubica causative agent of cutaneous subcutaneous infection in human host.</title>
        <authorList>
            <person name="Costa F."/>
            <person name="Sybren D.H."/>
            <person name="Raittz R.T."/>
            <person name="Weiss V.A."/>
            <person name="Leao A.C."/>
            <person name="Gomes R."/>
            <person name="De Souza E.M."/>
            <person name="Pedrosa F.O."/>
            <person name="Steffens M.B."/>
            <person name="Bombassaro A."/>
            <person name="Tadra-Sfeir M.Z."/>
            <person name="Moreno L.F."/>
            <person name="Najafzadeh M.J."/>
            <person name="Felipe M.S."/>
            <person name="Teixeira M."/>
            <person name="Sun J."/>
            <person name="Xi L."/>
            <person name="Castro M.A."/>
            <person name="Vicente V.A."/>
        </authorList>
    </citation>
    <scope>NUCLEOTIDE SEQUENCE [LARGE SCALE GENOMIC DNA]</scope>
    <source>
        <strain evidence="1 2">CBS 269.64</strain>
    </source>
</reference>
<evidence type="ECO:0000313" key="2">
    <source>
        <dbReference type="Proteomes" id="UP000185904"/>
    </source>
</evidence>
<dbReference type="CDD" id="cd02440">
    <property type="entry name" value="AdoMet_MTases"/>
    <property type="match status" value="1"/>
</dbReference>
<accession>A0A178CWN1</accession>
<dbReference type="Gene3D" id="3.40.50.150">
    <property type="entry name" value="Vaccinia Virus protein VP39"/>
    <property type="match status" value="1"/>
</dbReference>
<dbReference type="AlphaFoldDB" id="A0A178CWN1"/>
<dbReference type="OrthoDB" id="2013972at2759"/>
<dbReference type="EMBL" id="LVCJ01000051">
    <property type="protein sequence ID" value="OAL33321.1"/>
    <property type="molecule type" value="Genomic_DNA"/>
</dbReference>
<proteinExistence type="predicted"/>
<evidence type="ECO:0008006" key="3">
    <source>
        <dbReference type="Google" id="ProtNLM"/>
    </source>
</evidence>
<organism evidence="1 2">
    <name type="scientific">Fonsecaea nubica</name>
    <dbReference type="NCBI Taxonomy" id="856822"/>
    <lineage>
        <taxon>Eukaryota</taxon>
        <taxon>Fungi</taxon>
        <taxon>Dikarya</taxon>
        <taxon>Ascomycota</taxon>
        <taxon>Pezizomycotina</taxon>
        <taxon>Eurotiomycetes</taxon>
        <taxon>Chaetothyriomycetidae</taxon>
        <taxon>Chaetothyriales</taxon>
        <taxon>Herpotrichiellaceae</taxon>
        <taxon>Fonsecaea</taxon>
    </lineage>
</organism>